<evidence type="ECO:0000313" key="3">
    <source>
        <dbReference type="EMBL" id="OXA93795.1"/>
    </source>
</evidence>
<dbReference type="Proteomes" id="UP000198345">
    <property type="component" value="Unassembled WGS sequence"/>
</dbReference>
<dbReference type="InterPro" id="IPR011600">
    <property type="entry name" value="Pept_C14_caspase"/>
</dbReference>
<evidence type="ECO:0000256" key="1">
    <source>
        <dbReference type="SAM" id="Phobius"/>
    </source>
</evidence>
<keyword evidence="1" id="KW-0472">Membrane</keyword>
<dbReference type="OrthoDB" id="2546654at2"/>
<dbReference type="InterPro" id="IPR029030">
    <property type="entry name" value="Caspase-like_dom_sf"/>
</dbReference>
<keyword evidence="1" id="KW-0812">Transmembrane</keyword>
<dbReference type="Gene3D" id="3.40.50.1460">
    <property type="match status" value="1"/>
</dbReference>
<evidence type="ECO:0000259" key="2">
    <source>
        <dbReference type="Pfam" id="PF00656"/>
    </source>
</evidence>
<proteinExistence type="predicted"/>
<feature type="domain" description="Peptidase C14 caspase" evidence="2">
    <location>
        <begin position="15"/>
        <end position="196"/>
    </location>
</feature>
<organism evidence="3 4">
    <name type="scientific">Flavobacterium hercynium</name>
    <dbReference type="NCBI Taxonomy" id="387094"/>
    <lineage>
        <taxon>Bacteria</taxon>
        <taxon>Pseudomonadati</taxon>
        <taxon>Bacteroidota</taxon>
        <taxon>Flavobacteriia</taxon>
        <taxon>Flavobacteriales</taxon>
        <taxon>Flavobacteriaceae</taxon>
        <taxon>Flavobacterium</taxon>
    </lineage>
</organism>
<protein>
    <recommendedName>
        <fullName evidence="2">Peptidase C14 caspase domain-containing protein</fullName>
    </recommendedName>
</protein>
<keyword evidence="1" id="KW-1133">Transmembrane helix</keyword>
<name>A0A226HI04_9FLAO</name>
<dbReference type="RefSeq" id="WP_089048944.1">
    <property type="nucleotide sequence ID" value="NZ_FXTV01000006.1"/>
</dbReference>
<evidence type="ECO:0000313" key="4">
    <source>
        <dbReference type="Proteomes" id="UP000198345"/>
    </source>
</evidence>
<dbReference type="GO" id="GO:0004197">
    <property type="term" value="F:cysteine-type endopeptidase activity"/>
    <property type="evidence" value="ECO:0007669"/>
    <property type="project" value="InterPro"/>
</dbReference>
<dbReference type="GO" id="GO:0006508">
    <property type="term" value="P:proteolysis"/>
    <property type="evidence" value="ECO:0007669"/>
    <property type="project" value="InterPro"/>
</dbReference>
<gene>
    <name evidence="3" type="ORF">B0A66_05970</name>
</gene>
<keyword evidence="4" id="KW-1185">Reference proteome</keyword>
<sequence>MDIKAIEFSQSSQIILFGIDKYQSKHLADLRSPTKDVASLLHVLTNPHAGSIPLENIKIIEQHQPKSLVIEKIQDKVNSARDGDSLLFYFAGHGIINNSKFYLCLGETAIDNLDKTALSSIELNDLFSNFGGRGLIFILDCCRSAGFAELAPSYFSNLKEKDFKILLSASRSEQNSWELENENGTLFTKHFVRVLAGEIVISRTSGLIYFSELFEYLSTQLEEDLRLNYPNAPKQEVVFTGVYKKDPLLFFHKDLSLKQMLLKTTRYSREYIIKIIKRATAIAAITIIFALGVTFSILDKSQFAVITESNVSVYKGIHHFALLGFPKHLYTLNVNANDLLPKSKLRNKLALAGTLGKQVFPMVIDECNDGKKVELYTALGEISKARSIALKAIYNKNPSQSRNKSNILNYFKYIQTPRDSIVLISLILNPSNSVLDKRAAIGCLTRISLKTASKYAFQWKVNLIEDFYSQREILNNIQSKDKKQVSQYLSKLLTGHFAANLVPLIFETAILYDVKLKDDDIITLLKNVQYNDGLALGYLMRKNNYATLQKQFENFIIQSQIKLKKGEDPNYDAINFILTALIAQDKPIGICDHLLNLSVQLHSNESMQLLLAQCPEVETELRQNPEYLAEKFQRDPFIILELARKKMVNYAFIENTFNLLPTPYHQEILINAMAYLKSREAIPLLLKHLPYSESDILPTLRVASIRTLREMNVKFGQFPVSIPLDWDDVTVEALRWKAITDRAGVNSTIISLMPQKDKSMLIANLISKVQPDQKLLQVAREGLSKSGDEKLNAEIILSMYGNKTELYALLNNKELEVRNNAMKYSGFNKNFKSVAISILMISDNFPNEQLSLLKKELEIQNEFYLMNKAIRATSIEKKWLRDIICEKYKEYVTDGTFYLMDKD</sequence>
<dbReference type="SUPFAM" id="SSF52129">
    <property type="entry name" value="Caspase-like"/>
    <property type="match status" value="1"/>
</dbReference>
<feature type="transmembrane region" description="Helical" evidence="1">
    <location>
        <begin position="279"/>
        <end position="298"/>
    </location>
</feature>
<reference evidence="3 4" key="1">
    <citation type="submission" date="2016-11" db="EMBL/GenBank/DDBJ databases">
        <title>Whole genomes of Flavobacteriaceae.</title>
        <authorList>
            <person name="Stine C."/>
            <person name="Li C."/>
            <person name="Tadesse D."/>
        </authorList>
    </citation>
    <scope>NUCLEOTIDE SEQUENCE [LARGE SCALE GENOMIC DNA]</scope>
    <source>
        <strain evidence="3 4">DSM 18292</strain>
    </source>
</reference>
<dbReference type="EMBL" id="MUGW01000012">
    <property type="protein sequence ID" value="OXA93795.1"/>
    <property type="molecule type" value="Genomic_DNA"/>
</dbReference>
<accession>A0A226HI04</accession>
<dbReference type="AlphaFoldDB" id="A0A226HI04"/>
<dbReference type="Pfam" id="PF00656">
    <property type="entry name" value="Peptidase_C14"/>
    <property type="match status" value="1"/>
</dbReference>
<comment type="caution">
    <text evidence="3">The sequence shown here is derived from an EMBL/GenBank/DDBJ whole genome shotgun (WGS) entry which is preliminary data.</text>
</comment>